<proteinExistence type="predicted"/>
<feature type="compositionally biased region" description="Acidic residues" evidence="1">
    <location>
        <begin position="82"/>
        <end position="95"/>
    </location>
</feature>
<dbReference type="EMBL" id="BMAO01001917">
    <property type="protein sequence ID" value="GFQ76910.1"/>
    <property type="molecule type" value="Genomic_DNA"/>
</dbReference>
<gene>
    <name evidence="2" type="ORF">TNCT_257621</name>
</gene>
<feature type="region of interest" description="Disordered" evidence="1">
    <location>
        <begin position="40"/>
        <end position="95"/>
    </location>
</feature>
<feature type="compositionally biased region" description="Acidic residues" evidence="1">
    <location>
        <begin position="41"/>
        <end position="60"/>
    </location>
</feature>
<reference evidence="2" key="1">
    <citation type="submission" date="2020-07" db="EMBL/GenBank/DDBJ databases">
        <title>Multicomponent nature underlies the extraordinary mechanical properties of spider dragline silk.</title>
        <authorList>
            <person name="Kono N."/>
            <person name="Nakamura H."/>
            <person name="Mori M."/>
            <person name="Yoshida Y."/>
            <person name="Ohtoshi R."/>
            <person name="Malay A.D."/>
            <person name="Moran D.A.P."/>
            <person name="Tomita M."/>
            <person name="Numata K."/>
            <person name="Arakawa K."/>
        </authorList>
    </citation>
    <scope>NUCLEOTIDE SEQUENCE</scope>
</reference>
<feature type="compositionally biased region" description="Basic and acidic residues" evidence="1">
    <location>
        <begin position="61"/>
        <end position="81"/>
    </location>
</feature>
<keyword evidence="3" id="KW-1185">Reference proteome</keyword>
<dbReference type="AlphaFoldDB" id="A0A8X6KIA0"/>
<dbReference type="Proteomes" id="UP000887116">
    <property type="component" value="Unassembled WGS sequence"/>
</dbReference>
<protein>
    <submittedName>
        <fullName evidence="2">Uncharacterized protein</fullName>
    </submittedName>
</protein>
<sequence>MDIFESMQDTLVLTEYVFIVLSLTQDVHVVLESTMMLFNDDHDDGDVHDDDDVHDDGDVHDDDHGDGHDDDHGGDHDGDRDHDDDDVHDGDDVHGDDDELLLQELDFLIHLKSKA</sequence>
<evidence type="ECO:0000313" key="3">
    <source>
        <dbReference type="Proteomes" id="UP000887116"/>
    </source>
</evidence>
<evidence type="ECO:0000313" key="2">
    <source>
        <dbReference type="EMBL" id="GFQ76910.1"/>
    </source>
</evidence>
<accession>A0A8X6KIA0</accession>
<evidence type="ECO:0000256" key="1">
    <source>
        <dbReference type="SAM" id="MobiDB-lite"/>
    </source>
</evidence>
<name>A0A8X6KIA0_TRICU</name>
<organism evidence="2 3">
    <name type="scientific">Trichonephila clavata</name>
    <name type="common">Joro spider</name>
    <name type="synonym">Nephila clavata</name>
    <dbReference type="NCBI Taxonomy" id="2740835"/>
    <lineage>
        <taxon>Eukaryota</taxon>
        <taxon>Metazoa</taxon>
        <taxon>Ecdysozoa</taxon>
        <taxon>Arthropoda</taxon>
        <taxon>Chelicerata</taxon>
        <taxon>Arachnida</taxon>
        <taxon>Araneae</taxon>
        <taxon>Araneomorphae</taxon>
        <taxon>Entelegynae</taxon>
        <taxon>Araneoidea</taxon>
        <taxon>Nephilidae</taxon>
        <taxon>Trichonephila</taxon>
    </lineage>
</organism>
<comment type="caution">
    <text evidence="2">The sequence shown here is derived from an EMBL/GenBank/DDBJ whole genome shotgun (WGS) entry which is preliminary data.</text>
</comment>